<dbReference type="AlphaFoldDB" id="A0AAV4WVZ9"/>
<reference evidence="1 2" key="1">
    <citation type="submission" date="2021-06" db="EMBL/GenBank/DDBJ databases">
        <title>Caerostris extrusa draft genome.</title>
        <authorList>
            <person name="Kono N."/>
            <person name="Arakawa K."/>
        </authorList>
    </citation>
    <scope>NUCLEOTIDE SEQUENCE [LARGE SCALE GENOMIC DNA]</scope>
</reference>
<organism evidence="1 2">
    <name type="scientific">Caerostris extrusa</name>
    <name type="common">Bark spider</name>
    <name type="synonym">Caerostris bankana</name>
    <dbReference type="NCBI Taxonomy" id="172846"/>
    <lineage>
        <taxon>Eukaryota</taxon>
        <taxon>Metazoa</taxon>
        <taxon>Ecdysozoa</taxon>
        <taxon>Arthropoda</taxon>
        <taxon>Chelicerata</taxon>
        <taxon>Arachnida</taxon>
        <taxon>Araneae</taxon>
        <taxon>Araneomorphae</taxon>
        <taxon>Entelegynae</taxon>
        <taxon>Araneoidea</taxon>
        <taxon>Araneidae</taxon>
        <taxon>Caerostris</taxon>
    </lineage>
</organism>
<keyword evidence="2" id="KW-1185">Reference proteome</keyword>
<proteinExistence type="predicted"/>
<dbReference type="Proteomes" id="UP001054945">
    <property type="component" value="Unassembled WGS sequence"/>
</dbReference>
<evidence type="ECO:0000313" key="2">
    <source>
        <dbReference type="Proteomes" id="UP001054945"/>
    </source>
</evidence>
<sequence length="89" mass="10255">MRVKRDCRWVGRGRPSAAWEVLTQVGESIFPRALGKRDYNILAFPPLHHSRWKRYLCTLTKKISLQTGTVFAKLRAEQFNCVPGKKLLG</sequence>
<protein>
    <submittedName>
        <fullName evidence="1">Uncharacterized protein</fullName>
    </submittedName>
</protein>
<accession>A0AAV4WVZ9</accession>
<gene>
    <name evidence="1" type="ORF">CEXT_192231</name>
</gene>
<dbReference type="EMBL" id="BPLR01016797">
    <property type="protein sequence ID" value="GIY86454.1"/>
    <property type="molecule type" value="Genomic_DNA"/>
</dbReference>
<name>A0AAV4WVZ9_CAEEX</name>
<comment type="caution">
    <text evidence="1">The sequence shown here is derived from an EMBL/GenBank/DDBJ whole genome shotgun (WGS) entry which is preliminary data.</text>
</comment>
<evidence type="ECO:0000313" key="1">
    <source>
        <dbReference type="EMBL" id="GIY86454.1"/>
    </source>
</evidence>